<evidence type="ECO:0000313" key="3">
    <source>
        <dbReference type="Proteomes" id="UP000828390"/>
    </source>
</evidence>
<keyword evidence="3" id="KW-1185">Reference proteome</keyword>
<name>A0A9D4INK4_DREPO</name>
<organism evidence="2 3">
    <name type="scientific">Dreissena polymorpha</name>
    <name type="common">Zebra mussel</name>
    <name type="synonym">Mytilus polymorpha</name>
    <dbReference type="NCBI Taxonomy" id="45954"/>
    <lineage>
        <taxon>Eukaryota</taxon>
        <taxon>Metazoa</taxon>
        <taxon>Spiralia</taxon>
        <taxon>Lophotrochozoa</taxon>
        <taxon>Mollusca</taxon>
        <taxon>Bivalvia</taxon>
        <taxon>Autobranchia</taxon>
        <taxon>Heteroconchia</taxon>
        <taxon>Euheterodonta</taxon>
        <taxon>Imparidentia</taxon>
        <taxon>Neoheterodontei</taxon>
        <taxon>Myida</taxon>
        <taxon>Dreissenoidea</taxon>
        <taxon>Dreissenidae</taxon>
        <taxon>Dreissena</taxon>
    </lineage>
</organism>
<gene>
    <name evidence="2" type="ORF">DPMN_157191</name>
</gene>
<accession>A0A9D4INK4</accession>
<protein>
    <submittedName>
        <fullName evidence="2">Uncharacterized protein</fullName>
    </submittedName>
</protein>
<dbReference type="EMBL" id="JAIWYP010000008">
    <property type="protein sequence ID" value="KAH3779389.1"/>
    <property type="molecule type" value="Genomic_DNA"/>
</dbReference>
<reference evidence="2" key="1">
    <citation type="journal article" date="2019" name="bioRxiv">
        <title>The Genome of the Zebra Mussel, Dreissena polymorpha: A Resource for Invasive Species Research.</title>
        <authorList>
            <person name="McCartney M.A."/>
            <person name="Auch B."/>
            <person name="Kono T."/>
            <person name="Mallez S."/>
            <person name="Zhang Y."/>
            <person name="Obille A."/>
            <person name="Becker A."/>
            <person name="Abrahante J.E."/>
            <person name="Garbe J."/>
            <person name="Badalamenti J.P."/>
            <person name="Herman A."/>
            <person name="Mangelson H."/>
            <person name="Liachko I."/>
            <person name="Sullivan S."/>
            <person name="Sone E.D."/>
            <person name="Koren S."/>
            <person name="Silverstein K.A.T."/>
            <person name="Beckman K.B."/>
            <person name="Gohl D.M."/>
        </authorList>
    </citation>
    <scope>NUCLEOTIDE SEQUENCE</scope>
    <source>
        <strain evidence="2">Duluth1</strain>
        <tissue evidence="2">Whole animal</tissue>
    </source>
</reference>
<proteinExistence type="predicted"/>
<evidence type="ECO:0000256" key="1">
    <source>
        <dbReference type="SAM" id="MobiDB-lite"/>
    </source>
</evidence>
<comment type="caution">
    <text evidence="2">The sequence shown here is derived from an EMBL/GenBank/DDBJ whole genome shotgun (WGS) entry which is preliminary data.</text>
</comment>
<reference evidence="2" key="2">
    <citation type="submission" date="2020-11" db="EMBL/GenBank/DDBJ databases">
        <authorList>
            <person name="McCartney M.A."/>
            <person name="Auch B."/>
            <person name="Kono T."/>
            <person name="Mallez S."/>
            <person name="Becker A."/>
            <person name="Gohl D.M."/>
            <person name="Silverstein K.A.T."/>
            <person name="Koren S."/>
            <person name="Bechman K.B."/>
            <person name="Herman A."/>
            <person name="Abrahante J.E."/>
            <person name="Garbe J."/>
        </authorList>
    </citation>
    <scope>NUCLEOTIDE SEQUENCE</scope>
    <source>
        <strain evidence="2">Duluth1</strain>
        <tissue evidence="2">Whole animal</tissue>
    </source>
</reference>
<sequence length="88" mass="9638">MVNATTIGKQVPATTSHGSCTNNRETSPCDHISWILHQQKGNKSLRPHLMVPATTIGKQVPATTSHGSCNNNRKTSPCDHISWILHQQ</sequence>
<dbReference type="AlphaFoldDB" id="A0A9D4INK4"/>
<feature type="region of interest" description="Disordered" evidence="1">
    <location>
        <begin position="1"/>
        <end position="26"/>
    </location>
</feature>
<dbReference type="Proteomes" id="UP000828390">
    <property type="component" value="Unassembled WGS sequence"/>
</dbReference>
<evidence type="ECO:0000313" key="2">
    <source>
        <dbReference type="EMBL" id="KAH3779389.1"/>
    </source>
</evidence>